<sequence length="75" mass="8710">MIEPLCSFANAFGSIPSQYAQNSLRQVPTNAYFTFSAVKDYDFFYESSSRTSQRAEWIEIQRAFKIGAEVHEKRF</sequence>
<feature type="non-terminal residue" evidence="1">
    <location>
        <position position="75"/>
    </location>
</feature>
<dbReference type="EMBL" id="SNRW01018590">
    <property type="protein sequence ID" value="KAA6367187.1"/>
    <property type="molecule type" value="Genomic_DNA"/>
</dbReference>
<name>A0A5J4U9C5_9EUKA</name>
<proteinExistence type="predicted"/>
<organism evidence="1 2">
    <name type="scientific">Streblomastix strix</name>
    <dbReference type="NCBI Taxonomy" id="222440"/>
    <lineage>
        <taxon>Eukaryota</taxon>
        <taxon>Metamonada</taxon>
        <taxon>Preaxostyla</taxon>
        <taxon>Oxymonadida</taxon>
        <taxon>Streblomastigidae</taxon>
        <taxon>Streblomastix</taxon>
    </lineage>
</organism>
<comment type="caution">
    <text evidence="1">The sequence shown here is derived from an EMBL/GenBank/DDBJ whole genome shotgun (WGS) entry which is preliminary data.</text>
</comment>
<gene>
    <name evidence="1" type="ORF">EZS28_037286</name>
</gene>
<accession>A0A5J4U9C5</accession>
<evidence type="ECO:0000313" key="2">
    <source>
        <dbReference type="Proteomes" id="UP000324800"/>
    </source>
</evidence>
<reference evidence="1 2" key="1">
    <citation type="submission" date="2019-03" db="EMBL/GenBank/DDBJ databases">
        <title>Single cell metagenomics reveals metabolic interactions within the superorganism composed of flagellate Streblomastix strix and complex community of Bacteroidetes bacteria on its surface.</title>
        <authorList>
            <person name="Treitli S.C."/>
            <person name="Kolisko M."/>
            <person name="Husnik F."/>
            <person name="Keeling P."/>
            <person name="Hampl V."/>
        </authorList>
    </citation>
    <scope>NUCLEOTIDE SEQUENCE [LARGE SCALE GENOMIC DNA]</scope>
    <source>
        <strain evidence="1">ST1C</strain>
    </source>
</reference>
<dbReference type="Proteomes" id="UP000324800">
    <property type="component" value="Unassembled WGS sequence"/>
</dbReference>
<dbReference type="AlphaFoldDB" id="A0A5J4U9C5"/>
<protein>
    <submittedName>
        <fullName evidence="1">Uncharacterized protein</fullName>
    </submittedName>
</protein>
<evidence type="ECO:0000313" key="1">
    <source>
        <dbReference type="EMBL" id="KAA6367187.1"/>
    </source>
</evidence>